<dbReference type="InterPro" id="IPR029044">
    <property type="entry name" value="Nucleotide-diphossugar_trans"/>
</dbReference>
<dbReference type="EMBL" id="QVID01000001">
    <property type="protein sequence ID" value="RFN60046.1"/>
    <property type="molecule type" value="Genomic_DNA"/>
</dbReference>
<dbReference type="Proteomes" id="UP000261082">
    <property type="component" value="Unassembled WGS sequence"/>
</dbReference>
<dbReference type="PANTHER" id="PTHR22916">
    <property type="entry name" value="GLYCOSYLTRANSFERASE"/>
    <property type="match status" value="1"/>
</dbReference>
<dbReference type="GO" id="GO:0016758">
    <property type="term" value="F:hexosyltransferase activity"/>
    <property type="evidence" value="ECO:0007669"/>
    <property type="project" value="UniProtKB-ARBA"/>
</dbReference>
<proteinExistence type="predicted"/>
<reference evidence="2 3" key="1">
    <citation type="journal article" date="2007" name="Int. J. Syst. Evol. Microbiol.">
        <title>Marixanthomonas ophiurae gen. nov., sp. nov., a marine bacterium of the family Flavobacteriaceae isolated from a deep-sea brittle star.</title>
        <authorList>
            <person name="Romanenko L.A."/>
            <person name="Uchino M."/>
            <person name="Frolova G.M."/>
            <person name="Mikhailov V.V."/>
        </authorList>
    </citation>
    <scope>NUCLEOTIDE SEQUENCE [LARGE SCALE GENOMIC DNA]</scope>
    <source>
        <strain evidence="2 3">KMM 3046</strain>
    </source>
</reference>
<dbReference type="RefSeq" id="WP_117159105.1">
    <property type="nucleotide sequence ID" value="NZ_QVID01000001.1"/>
</dbReference>
<dbReference type="Gene3D" id="3.90.550.10">
    <property type="entry name" value="Spore Coat Polysaccharide Biosynthesis Protein SpsA, Chain A"/>
    <property type="match status" value="1"/>
</dbReference>
<organism evidence="2 3">
    <name type="scientific">Marixanthomonas ophiurae</name>
    <dbReference type="NCBI Taxonomy" id="387659"/>
    <lineage>
        <taxon>Bacteria</taxon>
        <taxon>Pseudomonadati</taxon>
        <taxon>Bacteroidota</taxon>
        <taxon>Flavobacteriia</taxon>
        <taxon>Flavobacteriales</taxon>
        <taxon>Flavobacteriaceae</taxon>
        <taxon>Marixanthomonas</taxon>
    </lineage>
</organism>
<dbReference type="SUPFAM" id="SSF53448">
    <property type="entry name" value="Nucleotide-diphospho-sugar transferases"/>
    <property type="match status" value="1"/>
</dbReference>
<comment type="caution">
    <text evidence="2">The sequence shown here is derived from an EMBL/GenBank/DDBJ whole genome shotgun (WGS) entry which is preliminary data.</text>
</comment>
<keyword evidence="3" id="KW-1185">Reference proteome</keyword>
<sequence length="315" mass="36041">MQPLVSIVIPYYNRPLKMERCLDAIANQTYTHYEIIIVDDCSEKPCPVKNEKITYIKNKTNLGPGLSRNAGMKKAKGRYIVFLDSDDYWHVDFLDKTVTALQNTPNTVMAYASGFNIDVKGDFVNKRRKKPSTPTTILPNILYRGRQWGTGGCLWNRKIVQDIRWASSRNWEDYVFDVSVATLNNQVVPVKENLVYYDISGTDKLSNQDKGKTLLEKNKSLSLISDVLIESKKFKTHAIKKQITVLTLINLAILIELGVCDGPSLKRSVKNVRSWRNPVFSNYVYLVGQMPQKIAVKLIVRLKRSVNRERFTFIG</sequence>
<evidence type="ECO:0000313" key="3">
    <source>
        <dbReference type="Proteomes" id="UP000261082"/>
    </source>
</evidence>
<name>A0A3E1QDB0_9FLAO</name>
<feature type="domain" description="Glycosyltransferase 2-like" evidence="1">
    <location>
        <begin position="6"/>
        <end position="158"/>
    </location>
</feature>
<dbReference type="OrthoDB" id="9815829at2"/>
<dbReference type="CDD" id="cd00761">
    <property type="entry name" value="Glyco_tranf_GTA_type"/>
    <property type="match status" value="1"/>
</dbReference>
<keyword evidence="2" id="KW-0808">Transferase</keyword>
<evidence type="ECO:0000259" key="1">
    <source>
        <dbReference type="Pfam" id="PF00535"/>
    </source>
</evidence>
<dbReference type="InterPro" id="IPR001173">
    <property type="entry name" value="Glyco_trans_2-like"/>
</dbReference>
<dbReference type="Pfam" id="PF00535">
    <property type="entry name" value="Glycos_transf_2"/>
    <property type="match status" value="1"/>
</dbReference>
<dbReference type="AlphaFoldDB" id="A0A3E1QDB0"/>
<protein>
    <submittedName>
        <fullName evidence="2">Glycosyltransferase family 2 protein</fullName>
    </submittedName>
</protein>
<evidence type="ECO:0000313" key="2">
    <source>
        <dbReference type="EMBL" id="RFN60046.1"/>
    </source>
</evidence>
<accession>A0A3E1QDB0</accession>
<dbReference type="PANTHER" id="PTHR22916:SF3">
    <property type="entry name" value="UDP-GLCNAC:BETAGAL BETA-1,3-N-ACETYLGLUCOSAMINYLTRANSFERASE-LIKE PROTEIN 1"/>
    <property type="match status" value="1"/>
</dbReference>
<gene>
    <name evidence="2" type="ORF">DZ858_08355</name>
</gene>